<protein>
    <submittedName>
        <fullName evidence="4">Methylase protein</fullName>
    </submittedName>
</protein>
<proteinExistence type="predicted"/>
<evidence type="ECO:0000313" key="4">
    <source>
        <dbReference type="EMBL" id="KKR15445.1"/>
    </source>
</evidence>
<reference evidence="4 5" key="1">
    <citation type="journal article" date="2015" name="Nature">
        <title>rRNA introns, odd ribosomes, and small enigmatic genomes across a large radiation of phyla.</title>
        <authorList>
            <person name="Brown C.T."/>
            <person name="Hug L.A."/>
            <person name="Thomas B.C."/>
            <person name="Sharon I."/>
            <person name="Castelle C.J."/>
            <person name="Singh A."/>
            <person name="Wilkins M.J."/>
            <person name="Williams K.H."/>
            <person name="Banfield J.F."/>
        </authorList>
    </citation>
    <scope>NUCLEOTIDE SEQUENCE [LARGE SCALE GENOMIC DNA]</scope>
</reference>
<name>A0A0G0QYR4_9BACT</name>
<dbReference type="Pfam" id="PF01555">
    <property type="entry name" value="N6_N4_Mtase"/>
    <property type="match status" value="1"/>
</dbReference>
<evidence type="ECO:0000259" key="3">
    <source>
        <dbReference type="Pfam" id="PF01555"/>
    </source>
</evidence>
<gene>
    <name evidence="4" type="ORF">UT42_C0001G0002</name>
</gene>
<dbReference type="GO" id="GO:0032259">
    <property type="term" value="P:methylation"/>
    <property type="evidence" value="ECO:0007669"/>
    <property type="project" value="UniProtKB-KW"/>
</dbReference>
<dbReference type="Gene3D" id="3.40.50.150">
    <property type="entry name" value="Vaccinia Virus protein VP39"/>
    <property type="match status" value="1"/>
</dbReference>
<dbReference type="GO" id="GO:0005737">
    <property type="term" value="C:cytoplasm"/>
    <property type="evidence" value="ECO:0007669"/>
    <property type="project" value="TreeGrafter"/>
</dbReference>
<keyword evidence="2" id="KW-0808">Transferase</keyword>
<accession>A0A0G0QYR4</accession>
<dbReference type="GO" id="GO:0008170">
    <property type="term" value="F:N-methyltransferase activity"/>
    <property type="evidence" value="ECO:0007669"/>
    <property type="project" value="InterPro"/>
</dbReference>
<comment type="caution">
    <text evidence="4">The sequence shown here is derived from an EMBL/GenBank/DDBJ whole genome shotgun (WGS) entry which is preliminary data.</text>
</comment>
<organism evidence="4 5">
    <name type="scientific">Candidatus Falkowbacteria bacterium GW2011_GWA2_39_24</name>
    <dbReference type="NCBI Taxonomy" id="1618634"/>
    <lineage>
        <taxon>Bacteria</taxon>
        <taxon>Candidatus Falkowiibacteriota</taxon>
    </lineage>
</organism>
<evidence type="ECO:0000313" key="5">
    <source>
        <dbReference type="Proteomes" id="UP000034048"/>
    </source>
</evidence>
<dbReference type="EMBL" id="LBWS01000001">
    <property type="protein sequence ID" value="KKR15445.1"/>
    <property type="molecule type" value="Genomic_DNA"/>
</dbReference>
<dbReference type="PRINTS" id="PR00508">
    <property type="entry name" value="S21N4MTFRASE"/>
</dbReference>
<dbReference type="PANTHER" id="PTHR13370">
    <property type="entry name" value="RNA METHYLASE-RELATED"/>
    <property type="match status" value="1"/>
</dbReference>
<dbReference type="InterPro" id="IPR029063">
    <property type="entry name" value="SAM-dependent_MTases_sf"/>
</dbReference>
<dbReference type="Proteomes" id="UP000034048">
    <property type="component" value="Unassembled WGS sequence"/>
</dbReference>
<feature type="domain" description="DNA methylase N-4/N-6" evidence="3">
    <location>
        <begin position="24"/>
        <end position="84"/>
    </location>
</feature>
<evidence type="ECO:0000256" key="2">
    <source>
        <dbReference type="ARBA" id="ARBA00022679"/>
    </source>
</evidence>
<dbReference type="InterPro" id="IPR002941">
    <property type="entry name" value="DNA_methylase_N4/N6"/>
</dbReference>
<sequence>MIKRGKDIFVDTPGKMVEPDEGFINHPTPKPKTFIKEILNLFSKENDVVLDPFIGSGSTAVACKILNRNYIGFEINNDYCKLSESRISKF</sequence>
<dbReference type="SUPFAM" id="SSF53335">
    <property type="entry name" value="S-adenosyl-L-methionine-dependent methyltransferases"/>
    <property type="match status" value="1"/>
</dbReference>
<evidence type="ECO:0000256" key="1">
    <source>
        <dbReference type="ARBA" id="ARBA00022603"/>
    </source>
</evidence>
<dbReference type="GO" id="GO:0003677">
    <property type="term" value="F:DNA binding"/>
    <property type="evidence" value="ECO:0007669"/>
    <property type="project" value="InterPro"/>
</dbReference>
<keyword evidence="1 4" id="KW-0489">Methyltransferase</keyword>
<dbReference type="PANTHER" id="PTHR13370:SF3">
    <property type="entry name" value="TRNA (GUANINE(10)-N2)-METHYLTRANSFERASE HOMOLOG"/>
    <property type="match status" value="1"/>
</dbReference>
<dbReference type="AlphaFoldDB" id="A0A0G0QYR4"/>
<dbReference type="InterPro" id="IPR001091">
    <property type="entry name" value="RM_Methyltransferase"/>
</dbReference>